<comment type="caution">
    <text evidence="2">The sequence shown here is derived from an EMBL/GenBank/DDBJ whole genome shotgun (WGS) entry which is preliminary data.</text>
</comment>
<organism evidence="2 3">
    <name type="scientific">Aeromonas caviae</name>
    <name type="common">Aeromonas punctata</name>
    <dbReference type="NCBI Taxonomy" id="648"/>
    <lineage>
        <taxon>Bacteria</taxon>
        <taxon>Pseudomonadati</taxon>
        <taxon>Pseudomonadota</taxon>
        <taxon>Gammaproteobacteria</taxon>
        <taxon>Aeromonadales</taxon>
        <taxon>Aeromonadaceae</taxon>
        <taxon>Aeromonas</taxon>
    </lineage>
</organism>
<accession>A0ABU5WCQ4</accession>
<feature type="transmembrane region" description="Helical" evidence="1">
    <location>
        <begin position="49"/>
        <end position="71"/>
    </location>
</feature>
<keyword evidence="1" id="KW-0812">Transmembrane</keyword>
<protein>
    <submittedName>
        <fullName evidence="2">Uncharacterized protein</fullName>
    </submittedName>
</protein>
<dbReference type="RefSeq" id="WP_323581126.1">
    <property type="nucleotide sequence ID" value="NZ_JAYGOJ010000254.1"/>
</dbReference>
<evidence type="ECO:0000313" key="2">
    <source>
        <dbReference type="EMBL" id="MEA9438696.1"/>
    </source>
</evidence>
<reference evidence="2 3" key="1">
    <citation type="submission" date="2023-12" db="EMBL/GenBank/DDBJ databases">
        <title>Characterization of antibiotic resistance in Aeromonas spp. in hospital effluent.</title>
        <authorList>
            <person name="Negoseki B.R.S."/>
            <person name="Krul D."/>
            <person name="Siqueira A.C."/>
            <person name="Almeida M."/>
            <person name="Mesa D."/>
            <person name="Conte D."/>
            <person name="Dalla-Costa L.M."/>
        </authorList>
    </citation>
    <scope>NUCLEOTIDE SEQUENCE [LARGE SCALE GENOMIC DNA]</scope>
    <source>
        <strain evidence="2 3">36v</strain>
    </source>
</reference>
<dbReference type="EMBL" id="JAYGOJ010000254">
    <property type="protein sequence ID" value="MEA9438696.1"/>
    <property type="molecule type" value="Genomic_DNA"/>
</dbReference>
<name>A0ABU5WCQ4_AERCA</name>
<keyword evidence="1" id="KW-1133">Transmembrane helix</keyword>
<sequence length="108" mass="11778">MTHSASFPSLPQRFSILMLAVGVILGLCIFAGTLFAYVVRHNEHLPGSYLPGVVGVITFTASMALLNYFALPNQALFFRVSKALGIALFEVIIFLFLLLLIILNTFGS</sequence>
<evidence type="ECO:0000256" key="1">
    <source>
        <dbReference type="SAM" id="Phobius"/>
    </source>
</evidence>
<evidence type="ECO:0000313" key="3">
    <source>
        <dbReference type="Proteomes" id="UP001304847"/>
    </source>
</evidence>
<feature type="transmembrane region" description="Helical" evidence="1">
    <location>
        <begin position="16"/>
        <end position="37"/>
    </location>
</feature>
<dbReference type="Proteomes" id="UP001304847">
    <property type="component" value="Unassembled WGS sequence"/>
</dbReference>
<proteinExistence type="predicted"/>
<keyword evidence="1" id="KW-0472">Membrane</keyword>
<keyword evidence="3" id="KW-1185">Reference proteome</keyword>
<feature type="transmembrane region" description="Helical" evidence="1">
    <location>
        <begin position="83"/>
        <end position="103"/>
    </location>
</feature>
<gene>
    <name evidence="2" type="ORF">VCX44_23600</name>
</gene>